<dbReference type="InterPro" id="IPR036390">
    <property type="entry name" value="WH_DNA-bd_sf"/>
</dbReference>
<evidence type="ECO:0000256" key="1">
    <source>
        <dbReference type="ARBA" id="ARBA00023015"/>
    </source>
</evidence>
<evidence type="ECO:0000259" key="4">
    <source>
        <dbReference type="PROSITE" id="PS50949"/>
    </source>
</evidence>
<evidence type="ECO:0000313" key="6">
    <source>
        <dbReference type="Proteomes" id="UP000366872"/>
    </source>
</evidence>
<dbReference type="SUPFAM" id="SSF46785">
    <property type="entry name" value="Winged helix' DNA-binding domain"/>
    <property type="match status" value="1"/>
</dbReference>
<dbReference type="InterPro" id="IPR028082">
    <property type="entry name" value="Peripla_BP_I"/>
</dbReference>
<dbReference type="InterPro" id="IPR036388">
    <property type="entry name" value="WH-like_DNA-bd_sf"/>
</dbReference>
<dbReference type="Pfam" id="PF00392">
    <property type="entry name" value="GntR"/>
    <property type="match status" value="1"/>
</dbReference>
<dbReference type="PANTHER" id="PTHR44846">
    <property type="entry name" value="MANNOSYL-D-GLYCERATE TRANSPORT/METABOLISM SYSTEM REPRESSOR MNGR-RELATED"/>
    <property type="match status" value="1"/>
</dbReference>
<protein>
    <submittedName>
        <fullName evidence="5">Arabinose metabolism transcriptional repressor</fullName>
    </submittedName>
</protein>
<dbReference type="Gene3D" id="3.40.50.2300">
    <property type="match status" value="2"/>
</dbReference>
<gene>
    <name evidence="5" type="primary">araR_2</name>
    <name evidence="5" type="ORF">PDESU_03885</name>
</gene>
<dbReference type="EMBL" id="CAAHFG010000002">
    <property type="protein sequence ID" value="VGO15303.1"/>
    <property type="molecule type" value="Genomic_DNA"/>
</dbReference>
<dbReference type="Proteomes" id="UP000366872">
    <property type="component" value="Unassembled WGS sequence"/>
</dbReference>
<name>A0A6C2U5Y4_PONDE</name>
<keyword evidence="3" id="KW-0804">Transcription</keyword>
<dbReference type="InterPro" id="IPR050679">
    <property type="entry name" value="Bact_HTH_transcr_reg"/>
</dbReference>
<dbReference type="InterPro" id="IPR046335">
    <property type="entry name" value="LacI/GalR-like_sensor"/>
</dbReference>
<keyword evidence="1" id="KW-0805">Transcription regulation</keyword>
<dbReference type="Pfam" id="PF13377">
    <property type="entry name" value="Peripla_BP_3"/>
    <property type="match status" value="1"/>
</dbReference>
<organism evidence="5 6">
    <name type="scientific">Pontiella desulfatans</name>
    <dbReference type="NCBI Taxonomy" id="2750659"/>
    <lineage>
        <taxon>Bacteria</taxon>
        <taxon>Pseudomonadati</taxon>
        <taxon>Kiritimatiellota</taxon>
        <taxon>Kiritimatiellia</taxon>
        <taxon>Kiritimatiellales</taxon>
        <taxon>Pontiellaceae</taxon>
        <taxon>Pontiella</taxon>
    </lineage>
</organism>
<dbReference type="RefSeq" id="WP_136080881.1">
    <property type="nucleotide sequence ID" value="NZ_CAAHFG010000002.1"/>
</dbReference>
<accession>A0A6C2U5Y4</accession>
<dbReference type="PANTHER" id="PTHR44846:SF1">
    <property type="entry name" value="MANNOSYL-D-GLYCERATE TRANSPORT_METABOLISM SYSTEM REPRESSOR MNGR-RELATED"/>
    <property type="match status" value="1"/>
</dbReference>
<evidence type="ECO:0000313" key="5">
    <source>
        <dbReference type="EMBL" id="VGO15303.1"/>
    </source>
</evidence>
<dbReference type="GO" id="GO:0045892">
    <property type="term" value="P:negative regulation of DNA-templated transcription"/>
    <property type="evidence" value="ECO:0007669"/>
    <property type="project" value="TreeGrafter"/>
</dbReference>
<keyword evidence="6" id="KW-1185">Reference proteome</keyword>
<dbReference type="CDD" id="cd07377">
    <property type="entry name" value="WHTH_GntR"/>
    <property type="match status" value="1"/>
</dbReference>
<dbReference type="SMART" id="SM00345">
    <property type="entry name" value="HTH_GNTR"/>
    <property type="match status" value="1"/>
</dbReference>
<dbReference type="SUPFAM" id="SSF53822">
    <property type="entry name" value="Periplasmic binding protein-like I"/>
    <property type="match status" value="1"/>
</dbReference>
<evidence type="ECO:0000256" key="3">
    <source>
        <dbReference type="ARBA" id="ARBA00023163"/>
    </source>
</evidence>
<dbReference type="PROSITE" id="PS50949">
    <property type="entry name" value="HTH_GNTR"/>
    <property type="match status" value="1"/>
</dbReference>
<feature type="domain" description="HTH gntR-type" evidence="4">
    <location>
        <begin position="8"/>
        <end position="76"/>
    </location>
</feature>
<dbReference type="GO" id="GO:0003700">
    <property type="term" value="F:DNA-binding transcription factor activity"/>
    <property type="evidence" value="ECO:0007669"/>
    <property type="project" value="InterPro"/>
</dbReference>
<reference evidence="5 6" key="1">
    <citation type="submission" date="2019-04" db="EMBL/GenBank/DDBJ databases">
        <authorList>
            <person name="Van Vliet M D."/>
        </authorList>
    </citation>
    <scope>NUCLEOTIDE SEQUENCE [LARGE SCALE GENOMIC DNA]</scope>
    <source>
        <strain evidence="5 6">F1</strain>
    </source>
</reference>
<keyword evidence="2" id="KW-0238">DNA-binding</keyword>
<dbReference type="Gene3D" id="1.10.10.10">
    <property type="entry name" value="Winged helix-like DNA-binding domain superfamily/Winged helix DNA-binding domain"/>
    <property type="match status" value="1"/>
</dbReference>
<evidence type="ECO:0000256" key="2">
    <source>
        <dbReference type="ARBA" id="ARBA00023125"/>
    </source>
</evidence>
<dbReference type="GO" id="GO:0003677">
    <property type="term" value="F:DNA binding"/>
    <property type="evidence" value="ECO:0007669"/>
    <property type="project" value="UniProtKB-KW"/>
</dbReference>
<dbReference type="InterPro" id="IPR000524">
    <property type="entry name" value="Tscrpt_reg_HTH_GntR"/>
</dbReference>
<sequence>MKELDTTPHKYQEICDNILARIESGELEPGTRLPGVRALGEQYGCNYHTVRHAFETLAEQGYVELKRGSGTFVTERATDFKKRKVSTEKLLRTTDKLGVLLPLKQWGHYVTSLIDQLHHSSEEMGIKLNIRTVTEIDINSAALAREFIDQGCCAIILPWIGEDQNPAGLHDFIRASELPVVIANPAHGLEESCYWDPRAETEARHSDTYLQCNYFRKLGFSNIALLGPDAEGTEYFQRKLLQYSRWCDRADMPNLIGMVDRSPKDYRRIVKRWAPYKGELAVIAYHDEIALEFMDVALDKGFSIPQDFAVLGHNNNPNGLRSNPPLSTMLLPYDYVAKGMIGHALALSSGESAQLKGHEPQAFYIRESCGGRVRLGQDGVDAVVAELMAEFNAK</sequence>
<proteinExistence type="predicted"/>
<dbReference type="AlphaFoldDB" id="A0A6C2U5Y4"/>